<protein>
    <submittedName>
        <fullName evidence="4">Altronate dehydratase</fullName>
    </submittedName>
</protein>
<dbReference type="Proteomes" id="UP000310636">
    <property type="component" value="Unassembled WGS sequence"/>
</dbReference>
<dbReference type="InterPro" id="IPR013974">
    <property type="entry name" value="SAF"/>
</dbReference>
<evidence type="ECO:0000313" key="4">
    <source>
        <dbReference type="EMBL" id="THF73466.1"/>
    </source>
</evidence>
<dbReference type="PANTHER" id="PTHR30536:SF5">
    <property type="entry name" value="ALTRONATE DEHYDRATASE"/>
    <property type="match status" value="1"/>
</dbReference>
<dbReference type="InterPro" id="IPR052172">
    <property type="entry name" value="UxaA_altronate/galactarate_dh"/>
</dbReference>
<comment type="caution">
    <text evidence="4">The sequence shown here is derived from an EMBL/GenBank/DDBJ whole genome shotgun (WGS) entry which is preliminary data.</text>
</comment>
<dbReference type="RefSeq" id="WP_136373367.1">
    <property type="nucleotide sequence ID" value="NZ_SSOB01000055.1"/>
</dbReference>
<keyword evidence="5" id="KW-1185">Reference proteome</keyword>
<dbReference type="Gene3D" id="2.30.130.110">
    <property type="match status" value="1"/>
</dbReference>
<dbReference type="PANTHER" id="PTHR30536">
    <property type="entry name" value="ALTRONATE/GALACTARATE DEHYDRATASE"/>
    <property type="match status" value="1"/>
</dbReference>
<dbReference type="Pfam" id="PF04295">
    <property type="entry name" value="GD_AH_second"/>
    <property type="match status" value="1"/>
</dbReference>
<evidence type="ECO:0000256" key="1">
    <source>
        <dbReference type="ARBA" id="ARBA00010986"/>
    </source>
</evidence>
<dbReference type="InterPro" id="IPR048332">
    <property type="entry name" value="GD_AH_C"/>
</dbReference>
<dbReference type="CDD" id="cd11613">
    <property type="entry name" value="SAF_AH_GD"/>
    <property type="match status" value="1"/>
</dbReference>
<organism evidence="4 5">
    <name type="scientific">Cohnella fermenti</name>
    <dbReference type="NCBI Taxonomy" id="2565925"/>
    <lineage>
        <taxon>Bacteria</taxon>
        <taxon>Bacillati</taxon>
        <taxon>Bacillota</taxon>
        <taxon>Bacilli</taxon>
        <taxon>Bacillales</taxon>
        <taxon>Paenibacillaceae</taxon>
        <taxon>Cohnella</taxon>
    </lineage>
</organism>
<dbReference type="InterPro" id="IPR044144">
    <property type="entry name" value="SAF_UxaA/GarD"/>
</dbReference>
<sequence>MSDWIRLSPKDQVVIALRPYEAGETVTLENGETVTLADAVPKGHKIVTVPVVQGADVLKFGYSIGKAKEDLKPGAWVHTHNLGTGLSGILEYEYEPTAAVEAAATAAIVAAAAPTQAAEWAASANTSVPTFQGYVRENGDVGIRNEIWVINTVGCINKTCEILANRGRAIDGDEVDGVFHFAHPFGCSQLGDDLEHTQKLLASLVNHPNAAGVLVVGLGCENNQIDLFKQAIGEYDPRRVKFMKSQEEEDELERGLELIEELIEYAGTFKREPIPVSKLRIGLKCGGSDGLSGITANPLVGSISDRLIGYGGTAVLTEVPEMFGAETILMNRAQNEEVFGQIVDLVNDFKRYFLRHDQEIYENPSPGNKAGGITTLEEKSLGCTQKGGHAIVTGVLPYGERVSKPGLNLLEAPGNDLVSVTALSASGAHIVLFTTGRGTPFGGPVPTVKLATNSELAGRKKNWIDFNAGQLLEGKTMGELTDELWDYLLGLASGDNRTNNERNGFREIAIFKDGVIL</sequence>
<evidence type="ECO:0000259" key="3">
    <source>
        <dbReference type="SMART" id="SM00858"/>
    </source>
</evidence>
<keyword evidence="2" id="KW-0456">Lyase</keyword>
<dbReference type="EMBL" id="SSOB01000055">
    <property type="protein sequence ID" value="THF73466.1"/>
    <property type="molecule type" value="Genomic_DNA"/>
</dbReference>
<dbReference type="GO" id="GO:0016829">
    <property type="term" value="F:lyase activity"/>
    <property type="evidence" value="ECO:0007669"/>
    <property type="project" value="UniProtKB-KW"/>
</dbReference>
<comment type="similarity">
    <text evidence="1">Belongs to the UxaA family.</text>
</comment>
<dbReference type="OrthoDB" id="9804574at2"/>
<dbReference type="SMART" id="SM00858">
    <property type="entry name" value="SAF"/>
    <property type="match status" value="1"/>
</dbReference>
<proteinExistence type="inferred from homology"/>
<gene>
    <name evidence="4" type="ORF">E6C55_29195</name>
</gene>
<accession>A0A4S4BM49</accession>
<evidence type="ECO:0000313" key="5">
    <source>
        <dbReference type="Proteomes" id="UP000310636"/>
    </source>
</evidence>
<dbReference type="AlphaFoldDB" id="A0A4S4BM49"/>
<reference evidence="4 5" key="1">
    <citation type="submission" date="2019-04" db="EMBL/GenBank/DDBJ databases">
        <title>Cohnella sp. nov. isolated from preserved vegetables.</title>
        <authorList>
            <person name="Lin S.-Y."/>
            <person name="Hung M.-H."/>
            <person name="Young C.-C."/>
        </authorList>
    </citation>
    <scope>NUCLEOTIDE SEQUENCE [LARGE SCALE GENOMIC DNA]</scope>
    <source>
        <strain evidence="4 5">CC-MHH1044</strain>
    </source>
</reference>
<evidence type="ECO:0000256" key="2">
    <source>
        <dbReference type="ARBA" id="ARBA00023239"/>
    </source>
</evidence>
<dbReference type="GO" id="GO:0019698">
    <property type="term" value="P:D-galacturonate catabolic process"/>
    <property type="evidence" value="ECO:0007669"/>
    <property type="project" value="TreeGrafter"/>
</dbReference>
<dbReference type="InterPro" id="IPR007392">
    <property type="entry name" value="GD_AH_second"/>
</dbReference>
<name>A0A4S4BM49_9BACL</name>
<dbReference type="Pfam" id="PF20629">
    <property type="entry name" value="GD_AH_C"/>
    <property type="match status" value="1"/>
</dbReference>
<feature type="domain" description="SAF" evidence="3">
    <location>
        <begin position="11"/>
        <end position="83"/>
    </location>
</feature>
<dbReference type="Pfam" id="PF08666">
    <property type="entry name" value="SAF"/>
    <property type="match status" value="1"/>
</dbReference>